<evidence type="ECO:0000256" key="10">
    <source>
        <dbReference type="RuleBase" id="RU351113"/>
    </source>
</evidence>
<feature type="transmembrane region" description="Helical" evidence="10">
    <location>
        <begin position="204"/>
        <end position="231"/>
    </location>
</feature>
<dbReference type="GO" id="GO:0005886">
    <property type="term" value="C:plasma membrane"/>
    <property type="evidence" value="ECO:0007669"/>
    <property type="project" value="UniProtKB-SubCell"/>
</dbReference>
<evidence type="ECO:0000313" key="12">
    <source>
        <dbReference type="RefSeq" id="XP_025075359.1"/>
    </source>
</evidence>
<accession>A0A8N1S912</accession>
<organism evidence="11 12">
    <name type="scientific">Pogonomyrmex barbatus</name>
    <name type="common">red harvester ant</name>
    <dbReference type="NCBI Taxonomy" id="144034"/>
    <lineage>
        <taxon>Eukaryota</taxon>
        <taxon>Metazoa</taxon>
        <taxon>Ecdysozoa</taxon>
        <taxon>Arthropoda</taxon>
        <taxon>Hexapoda</taxon>
        <taxon>Insecta</taxon>
        <taxon>Pterygota</taxon>
        <taxon>Neoptera</taxon>
        <taxon>Endopterygota</taxon>
        <taxon>Hymenoptera</taxon>
        <taxon>Apocrita</taxon>
        <taxon>Aculeata</taxon>
        <taxon>Formicoidea</taxon>
        <taxon>Formicidae</taxon>
        <taxon>Myrmicinae</taxon>
        <taxon>Pogonomyrmex</taxon>
    </lineage>
</organism>
<protein>
    <recommendedName>
        <fullName evidence="10">Odorant receptor</fullName>
    </recommendedName>
</protein>
<keyword evidence="9 10" id="KW-0807">Transducer</keyword>
<dbReference type="GO" id="GO:0007165">
    <property type="term" value="P:signal transduction"/>
    <property type="evidence" value="ECO:0007669"/>
    <property type="project" value="UniProtKB-KW"/>
</dbReference>
<feature type="transmembrane region" description="Helical" evidence="10">
    <location>
        <begin position="404"/>
        <end position="427"/>
    </location>
</feature>
<keyword evidence="8 10" id="KW-0675">Receptor</keyword>
<feature type="transmembrane region" description="Helical" evidence="10">
    <location>
        <begin position="287"/>
        <end position="307"/>
    </location>
</feature>
<evidence type="ECO:0000256" key="9">
    <source>
        <dbReference type="ARBA" id="ARBA00023224"/>
    </source>
</evidence>
<dbReference type="InterPro" id="IPR004117">
    <property type="entry name" value="7tm6_olfct_rcpt"/>
</dbReference>
<evidence type="ECO:0000256" key="3">
    <source>
        <dbReference type="ARBA" id="ARBA00022606"/>
    </source>
</evidence>
<dbReference type="RefSeq" id="XP_025075359.1">
    <property type="nucleotide sequence ID" value="XM_025219574.1"/>
</dbReference>
<proteinExistence type="inferred from homology"/>
<dbReference type="Pfam" id="PF02949">
    <property type="entry name" value="7tm_6"/>
    <property type="match status" value="1"/>
</dbReference>
<gene>
    <name evidence="12" type="primary">LOC105432097</name>
</gene>
<evidence type="ECO:0000256" key="1">
    <source>
        <dbReference type="ARBA" id="ARBA00004651"/>
    </source>
</evidence>
<dbReference type="AlphaFoldDB" id="A0A8N1S912"/>
<keyword evidence="11" id="KW-1185">Reference proteome</keyword>
<reference evidence="12" key="1">
    <citation type="submission" date="2025-08" db="UniProtKB">
        <authorList>
            <consortium name="RefSeq"/>
        </authorList>
    </citation>
    <scope>IDENTIFICATION</scope>
</reference>
<sequence>MMRGSPTVQKSNPVAIVCDHEKYVRLSVQKTRWILKSIGVWPKALESSSLMKRYVRVLINVICIGLVTFLFVPCVFYVVLEVEDTYNTLKFTGPLSFCIMVFMKYILLIARGNDIRVCIEHIRNDWMNTQHHGDRAIMIRNAEFGSRLVMICSFMSYGGAVFYHIAMPIGMGKITDMDNLSYHLLGYPVARVIADTRYSPINEIFLLIQCISGLTTQAVTAGACSLTAVLAMHAYGRLEILVQWIMHLVDGREDLCNNVDKRLAIIVQEHVRILRFISLTEKILHEIFLVEIVGCTMNMCFLGYYIIMEWEIGESASYITYSVLLISFTFNIFIFCYIGELVAMQSRRVSEVAYMIEWHRLPKREALAIILMIATSNSPIKFTAGNIIDLSLSSFGDASIHKLVAIFIHYDNFLICSNITYIIIHYINR</sequence>
<evidence type="ECO:0000256" key="7">
    <source>
        <dbReference type="ARBA" id="ARBA00023136"/>
    </source>
</evidence>
<comment type="subcellular location">
    <subcellularLocation>
        <location evidence="1 10">Cell membrane</location>
        <topology evidence="1 10">Multi-pass membrane protein</topology>
    </subcellularLocation>
</comment>
<dbReference type="PANTHER" id="PTHR21137:SF35">
    <property type="entry name" value="ODORANT RECEPTOR 19A-RELATED"/>
    <property type="match status" value="1"/>
</dbReference>
<evidence type="ECO:0000256" key="5">
    <source>
        <dbReference type="ARBA" id="ARBA00022725"/>
    </source>
</evidence>
<dbReference type="GO" id="GO:0004984">
    <property type="term" value="F:olfactory receptor activity"/>
    <property type="evidence" value="ECO:0007669"/>
    <property type="project" value="InterPro"/>
</dbReference>
<keyword evidence="6 10" id="KW-1133">Transmembrane helix</keyword>
<comment type="similarity">
    <text evidence="10">Belongs to the insect chemoreceptor superfamily. Heteromeric odorant receptor channel (TC 1.A.69) family.</text>
</comment>
<comment type="caution">
    <text evidence="10">Lacks conserved residue(s) required for the propagation of feature annotation.</text>
</comment>
<dbReference type="OrthoDB" id="7539170at2759"/>
<keyword evidence="5 10" id="KW-0552">Olfaction</keyword>
<name>A0A8N1S912_9HYME</name>
<evidence type="ECO:0000313" key="11">
    <source>
        <dbReference type="Proteomes" id="UP000504615"/>
    </source>
</evidence>
<keyword evidence="3 10" id="KW-0716">Sensory transduction</keyword>
<dbReference type="GeneID" id="105432097"/>
<keyword evidence="4 10" id="KW-0812">Transmembrane</keyword>
<keyword evidence="7 10" id="KW-0472">Membrane</keyword>
<feature type="transmembrane region" description="Helical" evidence="10">
    <location>
        <begin position="148"/>
        <end position="166"/>
    </location>
</feature>
<dbReference type="GO" id="GO:0005549">
    <property type="term" value="F:odorant binding"/>
    <property type="evidence" value="ECO:0007669"/>
    <property type="project" value="InterPro"/>
</dbReference>
<feature type="transmembrane region" description="Helical" evidence="10">
    <location>
        <begin position="365"/>
        <end position="384"/>
    </location>
</feature>
<feature type="transmembrane region" description="Helical" evidence="10">
    <location>
        <begin position="91"/>
        <end position="110"/>
    </location>
</feature>
<keyword evidence="2" id="KW-1003">Cell membrane</keyword>
<evidence type="ECO:0000256" key="4">
    <source>
        <dbReference type="ARBA" id="ARBA00022692"/>
    </source>
</evidence>
<feature type="transmembrane region" description="Helical" evidence="10">
    <location>
        <begin position="57"/>
        <end position="79"/>
    </location>
</feature>
<evidence type="ECO:0000256" key="6">
    <source>
        <dbReference type="ARBA" id="ARBA00022989"/>
    </source>
</evidence>
<feature type="transmembrane region" description="Helical" evidence="10">
    <location>
        <begin position="319"/>
        <end position="344"/>
    </location>
</feature>
<evidence type="ECO:0000256" key="2">
    <source>
        <dbReference type="ARBA" id="ARBA00022475"/>
    </source>
</evidence>
<evidence type="ECO:0000256" key="8">
    <source>
        <dbReference type="ARBA" id="ARBA00023170"/>
    </source>
</evidence>
<dbReference type="PANTHER" id="PTHR21137">
    <property type="entry name" value="ODORANT RECEPTOR"/>
    <property type="match status" value="1"/>
</dbReference>
<dbReference type="Proteomes" id="UP000504615">
    <property type="component" value="Unplaced"/>
</dbReference>